<dbReference type="InterPro" id="IPR006665">
    <property type="entry name" value="OmpA-like"/>
</dbReference>
<dbReference type="SUPFAM" id="SSF103088">
    <property type="entry name" value="OmpA-like"/>
    <property type="match status" value="1"/>
</dbReference>
<dbReference type="CDD" id="cd07185">
    <property type="entry name" value="OmpA_C-like"/>
    <property type="match status" value="1"/>
</dbReference>
<dbReference type="InterPro" id="IPR050330">
    <property type="entry name" value="Bact_OuterMem_StrucFunc"/>
</dbReference>
<gene>
    <name evidence="3" type="ORF">PQJ61_09145</name>
</gene>
<dbReference type="Proteomes" id="UP001221217">
    <property type="component" value="Unassembled WGS sequence"/>
</dbReference>
<reference evidence="3 4" key="1">
    <citation type="submission" date="2022-12" db="EMBL/GenBank/DDBJ databases">
        <title>Metagenome assembled genome from gulf of manar.</title>
        <authorList>
            <person name="Kohli P."/>
            <person name="Pk S."/>
            <person name="Venkata Ramana C."/>
            <person name="Sasikala C."/>
        </authorList>
    </citation>
    <scope>NUCLEOTIDE SEQUENCE [LARGE SCALE GENOMIC DNA]</scope>
    <source>
        <strain evidence="3">JB008</strain>
    </source>
</reference>
<dbReference type="EMBL" id="JAQQAL010000019">
    <property type="protein sequence ID" value="MDC7226915.1"/>
    <property type="molecule type" value="Genomic_DNA"/>
</dbReference>
<name>A0AAJ1ICS9_9SPIO</name>
<evidence type="ECO:0000313" key="3">
    <source>
        <dbReference type="EMBL" id="MDC7226915.1"/>
    </source>
</evidence>
<dbReference type="Pfam" id="PF00691">
    <property type="entry name" value="OmpA"/>
    <property type="match status" value="1"/>
</dbReference>
<dbReference type="PANTHER" id="PTHR30329">
    <property type="entry name" value="STATOR ELEMENT OF FLAGELLAR MOTOR COMPLEX"/>
    <property type="match status" value="1"/>
</dbReference>
<dbReference type="Gene3D" id="3.30.1330.60">
    <property type="entry name" value="OmpA-like domain"/>
    <property type="match status" value="1"/>
</dbReference>
<evidence type="ECO:0000313" key="4">
    <source>
        <dbReference type="Proteomes" id="UP001221217"/>
    </source>
</evidence>
<comment type="caution">
    <text evidence="3">The sequence shown here is derived from an EMBL/GenBank/DDBJ whole genome shotgun (WGS) entry which is preliminary data.</text>
</comment>
<feature type="domain" description="OmpA-like" evidence="2">
    <location>
        <begin position="295"/>
        <end position="411"/>
    </location>
</feature>
<evidence type="ECO:0000259" key="2">
    <source>
        <dbReference type="PROSITE" id="PS51123"/>
    </source>
</evidence>
<dbReference type="InterPro" id="IPR036737">
    <property type="entry name" value="OmpA-like_sf"/>
</dbReference>
<dbReference type="PROSITE" id="PS51123">
    <property type="entry name" value="OMPA_2"/>
    <property type="match status" value="1"/>
</dbReference>
<dbReference type="PANTHER" id="PTHR30329:SF21">
    <property type="entry name" value="LIPOPROTEIN YIAD-RELATED"/>
    <property type="match status" value="1"/>
</dbReference>
<protein>
    <submittedName>
        <fullName evidence="3">OmpA family protein</fullName>
    </submittedName>
</protein>
<sequence>MYKQFTGFLLRRSPFFIFTFLMCINGPFCLYADTEEGILFSFGSSSKLKITERSNVSVYENGVFKGLTYNESRAVLEYMWREDGFSQYSGNYYVYEASRKDTRLIANPLNLNEICTIEISDRGVYRTEPEAVVPVLRSFPVFPEKGIQAGDSWRDYGERIVDPENSGTFTRVRFFCEYRYQGIENGRSGTKHVINAQYAMRYDPGDSALADPSLDKISGRHVVNIYIDVDDRSSIFIRDKLDEQYNYSDGKILRHTGFILTWYNDVIGLDRTEITEKTKKSIDEYDIKDVDVIEKDEGIALSINSLHFIPDSPKLLAGENARLKDIYGLLSELDLSKILVVGHTADVGSIESQNELSKLRALTVIEKLTDMGMNPSMFMYEGRGGDEPVADNGTDEGRAANRRVELILLDD</sequence>
<evidence type="ECO:0000256" key="1">
    <source>
        <dbReference type="PROSITE-ProRule" id="PRU00473"/>
    </source>
</evidence>
<dbReference type="GO" id="GO:0016020">
    <property type="term" value="C:membrane"/>
    <property type="evidence" value="ECO:0007669"/>
    <property type="project" value="UniProtKB-UniRule"/>
</dbReference>
<dbReference type="AlphaFoldDB" id="A0AAJ1ICS9"/>
<accession>A0AAJ1ICS9</accession>
<proteinExistence type="predicted"/>
<organism evidence="3 4">
    <name type="scientific">Candidatus Thalassospirochaeta sargassi</name>
    <dbReference type="NCBI Taxonomy" id="3119039"/>
    <lineage>
        <taxon>Bacteria</taxon>
        <taxon>Pseudomonadati</taxon>
        <taxon>Spirochaetota</taxon>
        <taxon>Spirochaetia</taxon>
        <taxon>Spirochaetales</taxon>
        <taxon>Spirochaetaceae</taxon>
        <taxon>Candidatus Thalassospirochaeta</taxon>
    </lineage>
</organism>
<keyword evidence="1" id="KW-0472">Membrane</keyword>